<accession>A0A7N2LJP6</accession>
<proteinExistence type="predicted"/>
<dbReference type="Proteomes" id="UP000594261">
    <property type="component" value="Chromosome 4"/>
</dbReference>
<dbReference type="EnsemblPlants" id="QL04p084486:mrna">
    <property type="protein sequence ID" value="QL04p084486:mrna:CDS:1"/>
    <property type="gene ID" value="QL04p084486"/>
</dbReference>
<dbReference type="Gene3D" id="3.80.10.10">
    <property type="entry name" value="Ribonuclease Inhibitor"/>
    <property type="match status" value="1"/>
</dbReference>
<dbReference type="SUPFAM" id="SSF52058">
    <property type="entry name" value="L domain-like"/>
    <property type="match status" value="1"/>
</dbReference>
<reference evidence="1 2" key="1">
    <citation type="journal article" date="2016" name="G3 (Bethesda)">
        <title>First Draft Assembly and Annotation of the Genome of a California Endemic Oak Quercus lobata Nee (Fagaceae).</title>
        <authorList>
            <person name="Sork V.L."/>
            <person name="Fitz-Gibbon S.T."/>
            <person name="Puiu D."/>
            <person name="Crepeau M."/>
            <person name="Gugger P.F."/>
            <person name="Sherman R."/>
            <person name="Stevens K."/>
            <person name="Langley C.H."/>
            <person name="Pellegrini M."/>
            <person name="Salzberg S.L."/>
        </authorList>
    </citation>
    <scope>NUCLEOTIDE SEQUENCE [LARGE SCALE GENOMIC DNA]</scope>
    <source>
        <strain evidence="1 2">cv. SW786</strain>
    </source>
</reference>
<dbReference type="PANTHER" id="PTHR15140:SF57">
    <property type="entry name" value="RX N-TERMINAL DOMAIN-CONTAINING PROTEIN"/>
    <property type="match status" value="1"/>
</dbReference>
<evidence type="ECO:0000313" key="2">
    <source>
        <dbReference type="Proteomes" id="UP000594261"/>
    </source>
</evidence>
<dbReference type="InParanoid" id="A0A7N2LJP6"/>
<dbReference type="Gramene" id="QL04p084486:mrna">
    <property type="protein sequence ID" value="QL04p084486:mrna:CDS:1"/>
    <property type="gene ID" value="QL04p084486"/>
</dbReference>
<dbReference type="EMBL" id="LRBV02000004">
    <property type="status" value="NOT_ANNOTATED_CDS"/>
    <property type="molecule type" value="Genomic_DNA"/>
</dbReference>
<reference evidence="1" key="2">
    <citation type="submission" date="2021-01" db="UniProtKB">
        <authorList>
            <consortium name="EnsemblPlants"/>
        </authorList>
    </citation>
    <scope>IDENTIFICATION</scope>
</reference>
<keyword evidence="2" id="KW-1185">Reference proteome</keyword>
<dbReference type="PANTHER" id="PTHR15140">
    <property type="entry name" value="TUBULIN-SPECIFIC CHAPERONE E"/>
    <property type="match status" value="1"/>
</dbReference>
<evidence type="ECO:0000313" key="1">
    <source>
        <dbReference type="EnsemblPlants" id="QL04p084486:mrna:CDS:1"/>
    </source>
</evidence>
<name>A0A7N2LJP6_QUELO</name>
<sequence length="220" mass="25627">MTEHVMKLRHLQSLQLDTTNDFEEPRDLRLKRLSGLENLSRLCLHGRIDNPFFIINTNGLPQSLTYLKLVRSCLSEDPMHVLQKLRNLRYLWLLNSYTGKTMECDRGGFPQLLVLKFEKLGELEDFYVNEQAMQKLVGFEIDTCRSLKIPGSLKQLKTLHQWKLTKMPNTFTKTIKETKGKIWNNLAESPAIIVNGEPEPMVYPRDFEVVFLSILYSLIL</sequence>
<protein>
    <submittedName>
        <fullName evidence="1">Uncharacterized protein</fullName>
    </submittedName>
</protein>
<dbReference type="AlphaFoldDB" id="A0A7N2LJP6"/>
<dbReference type="OMA" id="TCKRLEM"/>
<organism evidence="1 2">
    <name type="scientific">Quercus lobata</name>
    <name type="common">Valley oak</name>
    <dbReference type="NCBI Taxonomy" id="97700"/>
    <lineage>
        <taxon>Eukaryota</taxon>
        <taxon>Viridiplantae</taxon>
        <taxon>Streptophyta</taxon>
        <taxon>Embryophyta</taxon>
        <taxon>Tracheophyta</taxon>
        <taxon>Spermatophyta</taxon>
        <taxon>Magnoliopsida</taxon>
        <taxon>eudicotyledons</taxon>
        <taxon>Gunneridae</taxon>
        <taxon>Pentapetalae</taxon>
        <taxon>rosids</taxon>
        <taxon>fabids</taxon>
        <taxon>Fagales</taxon>
        <taxon>Fagaceae</taxon>
        <taxon>Quercus</taxon>
    </lineage>
</organism>
<dbReference type="InterPro" id="IPR032675">
    <property type="entry name" value="LRR_dom_sf"/>
</dbReference>